<dbReference type="InterPro" id="IPR053145">
    <property type="entry name" value="AB_hydrolase_Est10"/>
</dbReference>
<dbReference type="OrthoDB" id="9809549at2"/>
<dbReference type="InterPro" id="IPR029058">
    <property type="entry name" value="AB_hydrolase_fold"/>
</dbReference>
<sequence>MKNIILILLLFISFIGYSQKDDYIERELQIPSKNISVNGTLMMPKTIKSMPLVIIIPGSGMVDRNGGDGNYLKQLALGLVMRDVATYRYDKSSIALAKIEGFKEENVSFDDFINEAITVIKYFKKQNLYSKIIVAGHSQGSLVGMVAGQSRIDGFISLAGAGRTIDKILIEQVVNQSPQFRADMEKTFEIIKSGKIDENFNPLLVSVFRKSLQPFWASWIKYNPQEELKKLDVPALIINGTKDIQVPVTDAELLHNAYDNSQLLIIDKMNHVFKEVESDNRMENISTYTKADLPISKKLVEGIITFITQKV</sequence>
<proteinExistence type="predicted"/>
<dbReference type="SUPFAM" id="SSF53474">
    <property type="entry name" value="alpha/beta-Hydrolases"/>
    <property type="match status" value="1"/>
</dbReference>
<evidence type="ECO:0000313" key="1">
    <source>
        <dbReference type="EMBL" id="RPD98192.1"/>
    </source>
</evidence>
<organism evidence="1 2">
    <name type="scientific">Aureibaculum marinum</name>
    <dbReference type="NCBI Taxonomy" id="2487930"/>
    <lineage>
        <taxon>Bacteria</taxon>
        <taxon>Pseudomonadati</taxon>
        <taxon>Bacteroidota</taxon>
        <taxon>Flavobacteriia</taxon>
        <taxon>Flavobacteriales</taxon>
        <taxon>Flavobacteriaceae</taxon>
        <taxon>Aureibaculum</taxon>
    </lineage>
</organism>
<dbReference type="AlphaFoldDB" id="A0A3N4NPA3"/>
<keyword evidence="1" id="KW-0378">Hydrolase</keyword>
<gene>
    <name evidence="1" type="ORF">EGM88_06780</name>
</gene>
<keyword evidence="2" id="KW-1185">Reference proteome</keyword>
<reference evidence="1 2" key="1">
    <citation type="submission" date="2018-11" db="EMBL/GenBank/DDBJ databases">
        <title>Aureibaculum marinum gen. nov., sp. nov., a member of the family Flavobacteriaceae isolated from the Bohai Sea.</title>
        <authorList>
            <person name="Ji X."/>
        </authorList>
    </citation>
    <scope>NUCLEOTIDE SEQUENCE [LARGE SCALE GENOMIC DNA]</scope>
    <source>
        <strain evidence="1 2">BH-SD17</strain>
    </source>
</reference>
<dbReference type="EMBL" id="RPFJ01000007">
    <property type="protein sequence ID" value="RPD98192.1"/>
    <property type="molecule type" value="Genomic_DNA"/>
</dbReference>
<evidence type="ECO:0000313" key="2">
    <source>
        <dbReference type="Proteomes" id="UP000270856"/>
    </source>
</evidence>
<comment type="caution">
    <text evidence="1">The sequence shown here is derived from an EMBL/GenBank/DDBJ whole genome shotgun (WGS) entry which is preliminary data.</text>
</comment>
<protein>
    <submittedName>
        <fullName evidence="1">Alpha/beta hydrolase</fullName>
    </submittedName>
</protein>
<accession>A0A3N4NPA3</accession>
<dbReference type="RefSeq" id="WP_123897225.1">
    <property type="nucleotide sequence ID" value="NZ_RPFJ01000007.1"/>
</dbReference>
<name>A0A3N4NPA3_9FLAO</name>
<dbReference type="Gene3D" id="3.40.50.1820">
    <property type="entry name" value="alpha/beta hydrolase"/>
    <property type="match status" value="1"/>
</dbReference>
<dbReference type="GO" id="GO:0052689">
    <property type="term" value="F:carboxylic ester hydrolase activity"/>
    <property type="evidence" value="ECO:0007669"/>
    <property type="project" value="TreeGrafter"/>
</dbReference>
<dbReference type="Proteomes" id="UP000270856">
    <property type="component" value="Unassembled WGS sequence"/>
</dbReference>
<dbReference type="PANTHER" id="PTHR43265">
    <property type="entry name" value="ESTERASE ESTD"/>
    <property type="match status" value="1"/>
</dbReference>
<dbReference type="PANTHER" id="PTHR43265:SF1">
    <property type="entry name" value="ESTERASE ESTD"/>
    <property type="match status" value="1"/>
</dbReference>